<dbReference type="InterPro" id="IPR036291">
    <property type="entry name" value="NAD(P)-bd_dom_sf"/>
</dbReference>
<comment type="caution">
    <text evidence="1">The sequence shown here is derived from an EMBL/GenBank/DDBJ whole genome shotgun (WGS) entry which is preliminary data.</text>
</comment>
<evidence type="ECO:0000313" key="1">
    <source>
        <dbReference type="EMBL" id="MDA4844940.1"/>
    </source>
</evidence>
<accession>A0ABT4VJQ9</accession>
<evidence type="ECO:0008006" key="3">
    <source>
        <dbReference type="Google" id="ProtNLM"/>
    </source>
</evidence>
<dbReference type="Gene3D" id="3.40.50.720">
    <property type="entry name" value="NAD(P)-binding Rossmann-like Domain"/>
    <property type="match status" value="1"/>
</dbReference>
<dbReference type="InterPro" id="IPR008927">
    <property type="entry name" value="6-PGluconate_DH-like_C_sf"/>
</dbReference>
<dbReference type="EMBL" id="JAPJZH010000003">
    <property type="protein sequence ID" value="MDA4844940.1"/>
    <property type="molecule type" value="Genomic_DNA"/>
</dbReference>
<evidence type="ECO:0000313" key="2">
    <source>
        <dbReference type="Proteomes" id="UP001148313"/>
    </source>
</evidence>
<dbReference type="Proteomes" id="UP001148313">
    <property type="component" value="Unassembled WGS sequence"/>
</dbReference>
<dbReference type="Gene3D" id="1.10.1040.10">
    <property type="entry name" value="N-(1-d-carboxylethyl)-l-norvaline Dehydrogenase, domain 2"/>
    <property type="match status" value="1"/>
</dbReference>
<gene>
    <name evidence="1" type="ORF">OOZ53_06235</name>
</gene>
<dbReference type="RefSeq" id="WP_271088487.1">
    <property type="nucleotide sequence ID" value="NZ_JAPJZH010000003.1"/>
</dbReference>
<name>A0ABT4VJQ9_9HYPH</name>
<proteinExistence type="predicted"/>
<organism evidence="1 2">
    <name type="scientific">Hoeflea poritis</name>
    <dbReference type="NCBI Taxonomy" id="2993659"/>
    <lineage>
        <taxon>Bacteria</taxon>
        <taxon>Pseudomonadati</taxon>
        <taxon>Pseudomonadota</taxon>
        <taxon>Alphaproteobacteria</taxon>
        <taxon>Hyphomicrobiales</taxon>
        <taxon>Rhizobiaceae</taxon>
        <taxon>Hoeflea</taxon>
    </lineage>
</organism>
<dbReference type="SUPFAM" id="SSF51735">
    <property type="entry name" value="NAD(P)-binding Rossmann-fold domains"/>
    <property type="match status" value="1"/>
</dbReference>
<sequence length="395" mass="40915">MDSGFQEFAEAVAARPRASHAAAPRFERVTVLGGGADAQMLCALCLAEGAAVTMFSAYGAELDALRTGHGISLRGAGPVGNYQVDQADTPSIATTAELDRAVAGAEVIFLTGPVHKQRTYAMVLADHVRDGQILVLAPGRSFGAAEAAWLLRVGGATADYTIVEVQGLPYWFRVAGNQFHLSAAATVKAATLPAGRETVLEGLRPFLPNIEPAINTVRSSFDDGSGLVEVPALLLGGPATVNGLPAIPDEAVALPENDTFRALIGPQHEAIMGAMADERREVARRFGVRDLPALADWQERHAGVLKGEGSRPVPAFGEAQKIVRCATIGSLVPLVSAAAIAGVPVPATESMVTLAGTVLGADLGPAGRRLETIGIDSGAIEDARRLLDDIAGGAR</sequence>
<dbReference type="InterPro" id="IPR013328">
    <property type="entry name" value="6PGD_dom2"/>
</dbReference>
<reference evidence="1" key="1">
    <citation type="submission" date="2022-11" db="EMBL/GenBank/DDBJ databases">
        <title>Hoeflea poritis sp. nov., isolated from scleractinian coral Porites lutea.</title>
        <authorList>
            <person name="Zhang G."/>
            <person name="Wei Q."/>
            <person name="Cai L."/>
        </authorList>
    </citation>
    <scope>NUCLEOTIDE SEQUENCE</scope>
    <source>
        <strain evidence="1">E7-10</strain>
    </source>
</reference>
<dbReference type="SUPFAM" id="SSF48179">
    <property type="entry name" value="6-phosphogluconate dehydrogenase C-terminal domain-like"/>
    <property type="match status" value="1"/>
</dbReference>
<protein>
    <recommendedName>
        <fullName evidence="3">Opine dehydrogenase domain-containing protein</fullName>
    </recommendedName>
</protein>
<keyword evidence="2" id="KW-1185">Reference proteome</keyword>